<proteinExistence type="predicted"/>
<gene>
    <name evidence="3" type="ORF">CLV27_0930</name>
</gene>
<comment type="caution">
    <text evidence="3">The sequence shown here is derived from an EMBL/GenBank/DDBJ whole genome shotgun (WGS) entry which is preliminary data.</text>
</comment>
<dbReference type="PANTHER" id="PTHR43794">
    <property type="entry name" value="AMINOHYDROLASE SSNA-RELATED"/>
    <property type="match status" value="1"/>
</dbReference>
<dbReference type="InterPro" id="IPR006680">
    <property type="entry name" value="Amidohydro-rel"/>
</dbReference>
<feature type="domain" description="Amidohydrolase-related" evidence="2">
    <location>
        <begin position="52"/>
        <end position="342"/>
    </location>
</feature>
<dbReference type="OrthoDB" id="9807210at2"/>
<dbReference type="SUPFAM" id="SSF51338">
    <property type="entry name" value="Composite domain of metallo-dependent hydrolases"/>
    <property type="match status" value="1"/>
</dbReference>
<dbReference type="Proteomes" id="UP000295777">
    <property type="component" value="Unassembled WGS sequence"/>
</dbReference>
<dbReference type="SUPFAM" id="SSF51556">
    <property type="entry name" value="Metallo-dependent hydrolases"/>
    <property type="match status" value="1"/>
</dbReference>
<dbReference type="InterPro" id="IPR032466">
    <property type="entry name" value="Metal_Hydrolase"/>
</dbReference>
<sequence length="379" mass="43266">MRILLKADWVVKPSGEALKEGWVVVENGRIKGYHKRKPEGNFQKELLLKGTLFPPFVNAHTHLELSKVDFSPDRFSNFFEWLLFVIGKRQTFTEEELKEAFFKGIEELRKYGIAFAGDISSFGIAKILSKEVKLPKVIPFLEIIGKDRDVKSLVPPISIHSIYSVSFELIRKIARDALERGYRFQIHLGESADEELFVKCSENRFEKLIYPAVGRKRYEWIKAENVTDYLEKAGALNELTIAVHCTNLSRKELDRLIEKGASIVLCPRSNIHLKTGFPDVLHLLGYEKLGIGTDGLSTNLSLSVVEEIKAIYYRLEGRVPLRELFKLITSGGAKVLGIEDYGKRALFTLVKCDKELKTPFDTFLYEPLKFEILDFSSSL</sequence>
<reference evidence="3 4" key="1">
    <citation type="submission" date="2019-03" db="EMBL/GenBank/DDBJ databases">
        <title>Genomic Encyclopedia of Archaeal and Bacterial Type Strains, Phase II (KMG-II): from individual species to whole genera.</title>
        <authorList>
            <person name="Goeker M."/>
        </authorList>
    </citation>
    <scope>NUCLEOTIDE SEQUENCE [LARGE SCALE GENOMIC DNA]</scope>
    <source>
        <strain evidence="3 4">DSM 24425</strain>
    </source>
</reference>
<name>A0A4R1GCN3_9BACT</name>
<dbReference type="InterPro" id="IPR011059">
    <property type="entry name" value="Metal-dep_hydrolase_composite"/>
</dbReference>
<dbReference type="GO" id="GO:0016810">
    <property type="term" value="F:hydrolase activity, acting on carbon-nitrogen (but not peptide) bonds"/>
    <property type="evidence" value="ECO:0007669"/>
    <property type="project" value="InterPro"/>
</dbReference>
<evidence type="ECO:0000256" key="1">
    <source>
        <dbReference type="ARBA" id="ARBA00022801"/>
    </source>
</evidence>
<dbReference type="Gene3D" id="2.30.40.10">
    <property type="entry name" value="Urease, subunit C, domain 1"/>
    <property type="match status" value="1"/>
</dbReference>
<dbReference type="RefSeq" id="WP_132526281.1">
    <property type="nucleotide sequence ID" value="NZ_SMFV01000003.1"/>
</dbReference>
<dbReference type="InterPro" id="IPR050287">
    <property type="entry name" value="MTA/SAH_deaminase"/>
</dbReference>
<keyword evidence="4" id="KW-1185">Reference proteome</keyword>
<evidence type="ECO:0000259" key="2">
    <source>
        <dbReference type="Pfam" id="PF01979"/>
    </source>
</evidence>
<dbReference type="EMBL" id="SMFV01000003">
    <property type="protein sequence ID" value="TCK04500.1"/>
    <property type="molecule type" value="Genomic_DNA"/>
</dbReference>
<accession>A0A4R1GCN3</accession>
<dbReference type="Pfam" id="PF01979">
    <property type="entry name" value="Amidohydro_1"/>
    <property type="match status" value="1"/>
</dbReference>
<protein>
    <submittedName>
        <fullName evidence="3">Cytosine/adenosine deaminase-related metal-dependent hydrolase</fullName>
    </submittedName>
</protein>
<keyword evidence="1 3" id="KW-0378">Hydrolase</keyword>
<dbReference type="Gene3D" id="3.20.20.140">
    <property type="entry name" value="Metal-dependent hydrolases"/>
    <property type="match status" value="1"/>
</dbReference>
<evidence type="ECO:0000313" key="3">
    <source>
        <dbReference type="EMBL" id="TCK04500.1"/>
    </source>
</evidence>
<dbReference type="PANTHER" id="PTHR43794:SF11">
    <property type="entry name" value="AMIDOHYDROLASE-RELATED DOMAIN-CONTAINING PROTEIN"/>
    <property type="match status" value="1"/>
</dbReference>
<dbReference type="AlphaFoldDB" id="A0A4R1GCN3"/>
<evidence type="ECO:0000313" key="4">
    <source>
        <dbReference type="Proteomes" id="UP000295777"/>
    </source>
</evidence>
<organism evidence="3 4">
    <name type="scientific">Phorcysia thermohydrogeniphila</name>
    <dbReference type="NCBI Taxonomy" id="936138"/>
    <lineage>
        <taxon>Bacteria</taxon>
        <taxon>Pseudomonadati</taxon>
        <taxon>Aquificota</taxon>
        <taxon>Aquificia</taxon>
        <taxon>Desulfurobacteriales</taxon>
        <taxon>Desulfurobacteriaceae</taxon>
        <taxon>Phorcysia</taxon>
    </lineage>
</organism>